<name>A0A7J5E3M2_NOCSI</name>
<dbReference type="SUPFAM" id="SSF56235">
    <property type="entry name" value="N-terminal nucleophile aminohydrolases (Ntn hydrolases)"/>
    <property type="match status" value="1"/>
</dbReference>
<dbReference type="InterPro" id="IPR029055">
    <property type="entry name" value="Ntn_hydrolases_N"/>
</dbReference>
<dbReference type="RefSeq" id="WP_151580012.1">
    <property type="nucleotide sequence ID" value="NZ_WBVM01000001.1"/>
</dbReference>
<dbReference type="Proteomes" id="UP000449906">
    <property type="component" value="Unassembled WGS sequence"/>
</dbReference>
<protein>
    <submittedName>
        <fullName evidence="1">DUF1028 domain-containing protein</fullName>
    </submittedName>
</protein>
<comment type="caution">
    <text evidence="1">The sequence shown here is derived from an EMBL/GenBank/DDBJ whole genome shotgun (WGS) entry which is preliminary data.</text>
</comment>
<organism evidence="1 2">
    <name type="scientific">Nocardioides simplex</name>
    <name type="common">Arthrobacter simplex</name>
    <dbReference type="NCBI Taxonomy" id="2045"/>
    <lineage>
        <taxon>Bacteria</taxon>
        <taxon>Bacillati</taxon>
        <taxon>Actinomycetota</taxon>
        <taxon>Actinomycetes</taxon>
        <taxon>Propionibacteriales</taxon>
        <taxon>Nocardioidaceae</taxon>
        <taxon>Pimelobacter</taxon>
    </lineage>
</organism>
<evidence type="ECO:0000313" key="2">
    <source>
        <dbReference type="Proteomes" id="UP000449906"/>
    </source>
</evidence>
<reference evidence="1 2" key="1">
    <citation type="submission" date="2019-09" db="EMBL/GenBank/DDBJ databases">
        <title>Pimelobacter sp. isolated from Paulinella.</title>
        <authorList>
            <person name="Jeong S.E."/>
        </authorList>
    </citation>
    <scope>NUCLEOTIDE SEQUENCE [LARGE SCALE GENOMIC DNA]</scope>
    <source>
        <strain evidence="1 2">Pch-N</strain>
    </source>
</reference>
<dbReference type="PANTHER" id="PTHR39328:SF1">
    <property type="entry name" value="BLL2871 PROTEIN"/>
    <property type="match status" value="1"/>
</dbReference>
<dbReference type="AlphaFoldDB" id="A0A7J5E3M2"/>
<dbReference type="Pfam" id="PF06267">
    <property type="entry name" value="DUF1028"/>
    <property type="match status" value="1"/>
</dbReference>
<dbReference type="EMBL" id="WBVM01000001">
    <property type="protein sequence ID" value="KAB2812667.1"/>
    <property type="molecule type" value="Genomic_DNA"/>
</dbReference>
<gene>
    <name evidence="1" type="ORF">F9L07_13045</name>
</gene>
<dbReference type="InterPro" id="IPR010430">
    <property type="entry name" value="DUF1028"/>
</dbReference>
<accession>A0A7J5E3M2</accession>
<evidence type="ECO:0000313" key="1">
    <source>
        <dbReference type="EMBL" id="KAB2812667.1"/>
    </source>
</evidence>
<proteinExistence type="predicted"/>
<sequence>MTFSVLGFDPRDGSLGFASQSHFFGVGAVVGRAEAGVGAVVSQAFANTDWPHLGLGLLREGGSPDEVVRLLVAGDDLAAHRQLLVLDATGRSAAHHGGACAPAVSSAADATSVAGGNMLASAAVAPALLLGTPAPDDPPLARRLVAALRAGEDAGGDVRGSQSAVVTVVSGRRTATPWREVLADLRVDDHPDPVAELARMLPIHEGFGAVGAALFAAPLVIGTRSAIDPVQADAMLDRLAAAEALLGGNREAALWRAVVALRAGRTALGREVLAGLLRDRPALGDFVDGLVQVGVLAAEDLR</sequence>
<dbReference type="Gene3D" id="3.60.20.10">
    <property type="entry name" value="Glutamine Phosphoribosylpyrophosphate, subunit 1, domain 1"/>
    <property type="match status" value="1"/>
</dbReference>
<dbReference type="PANTHER" id="PTHR39328">
    <property type="entry name" value="BLL2871 PROTEIN"/>
    <property type="match status" value="1"/>
</dbReference>